<reference evidence="2 3" key="1">
    <citation type="submission" date="2024-01" db="EMBL/GenBank/DDBJ databases">
        <title>A telomere-to-telomere, gap-free genome of sweet tea (Lithocarpus litseifolius).</title>
        <authorList>
            <person name="Zhou J."/>
        </authorList>
    </citation>
    <scope>NUCLEOTIDE SEQUENCE [LARGE SCALE GENOMIC DNA]</scope>
    <source>
        <strain evidence="2">Zhou-2022a</strain>
        <tissue evidence="2">Leaf</tissue>
    </source>
</reference>
<gene>
    <name evidence="2" type="ORF">SO802_006466</name>
</gene>
<feature type="region of interest" description="Disordered" evidence="1">
    <location>
        <begin position="1"/>
        <end position="66"/>
    </location>
</feature>
<keyword evidence="3" id="KW-1185">Reference proteome</keyword>
<feature type="compositionally biased region" description="Basic residues" evidence="1">
    <location>
        <begin position="1"/>
        <end position="14"/>
    </location>
</feature>
<sequence>MRPGSRRKKQRKAKNSASILQRLRFNPTKIPITRGKKQRKRQNGELSIDSAKFTVKSNQNPDRYNV</sequence>
<evidence type="ECO:0000256" key="1">
    <source>
        <dbReference type="SAM" id="MobiDB-lite"/>
    </source>
</evidence>
<evidence type="ECO:0008006" key="4">
    <source>
        <dbReference type="Google" id="ProtNLM"/>
    </source>
</evidence>
<dbReference type="EMBL" id="JAZDWU010000002">
    <property type="protein sequence ID" value="KAL0011358.1"/>
    <property type="molecule type" value="Genomic_DNA"/>
</dbReference>
<dbReference type="AlphaFoldDB" id="A0AAW2DL24"/>
<protein>
    <recommendedName>
        <fullName evidence="4">Ribosomal protein S18</fullName>
    </recommendedName>
</protein>
<dbReference type="Proteomes" id="UP001459277">
    <property type="component" value="Unassembled WGS sequence"/>
</dbReference>
<accession>A0AAW2DL24</accession>
<comment type="caution">
    <text evidence="2">The sequence shown here is derived from an EMBL/GenBank/DDBJ whole genome shotgun (WGS) entry which is preliminary data.</text>
</comment>
<name>A0AAW2DL24_9ROSI</name>
<feature type="compositionally biased region" description="Polar residues" evidence="1">
    <location>
        <begin position="55"/>
        <end position="66"/>
    </location>
</feature>
<evidence type="ECO:0000313" key="3">
    <source>
        <dbReference type="Proteomes" id="UP001459277"/>
    </source>
</evidence>
<proteinExistence type="predicted"/>
<organism evidence="2 3">
    <name type="scientific">Lithocarpus litseifolius</name>
    <dbReference type="NCBI Taxonomy" id="425828"/>
    <lineage>
        <taxon>Eukaryota</taxon>
        <taxon>Viridiplantae</taxon>
        <taxon>Streptophyta</taxon>
        <taxon>Embryophyta</taxon>
        <taxon>Tracheophyta</taxon>
        <taxon>Spermatophyta</taxon>
        <taxon>Magnoliopsida</taxon>
        <taxon>eudicotyledons</taxon>
        <taxon>Gunneridae</taxon>
        <taxon>Pentapetalae</taxon>
        <taxon>rosids</taxon>
        <taxon>fabids</taxon>
        <taxon>Fagales</taxon>
        <taxon>Fagaceae</taxon>
        <taxon>Lithocarpus</taxon>
    </lineage>
</organism>
<evidence type="ECO:0000313" key="2">
    <source>
        <dbReference type="EMBL" id="KAL0011358.1"/>
    </source>
</evidence>